<accession>A0A084CP09</accession>
<sequence>MEIPSDTSNIQPYASINGIKIAVEDNNDASNITANKEDRKIPETEREKMAEQISEFISSINTDLSFRIDEKAKRNVVTIYETSTGKIIRQIPDEAMLEILRDLRDQVARYTSGLLIDKV</sequence>
<dbReference type="eggNOG" id="COG1334">
    <property type="taxonomic scope" value="Bacteria"/>
</dbReference>
<dbReference type="InterPro" id="IPR035924">
    <property type="entry name" value="FlaG-like_sf"/>
</dbReference>
<dbReference type="InterPro" id="IPR005186">
    <property type="entry name" value="FlaG"/>
</dbReference>
<evidence type="ECO:0000313" key="1">
    <source>
        <dbReference type="EMBL" id="KEY91538.1"/>
    </source>
</evidence>
<evidence type="ECO:0000313" key="2">
    <source>
        <dbReference type="Proteomes" id="UP000053784"/>
    </source>
</evidence>
<organism evidence="1 2">
    <name type="scientific">Candidatus Photodesmus blepharonis</name>
    <dbReference type="NCBI Taxonomy" id="1179155"/>
    <lineage>
        <taxon>Bacteria</taxon>
        <taxon>Pseudomonadati</taxon>
        <taxon>Pseudomonadota</taxon>
        <taxon>Gammaproteobacteria</taxon>
        <taxon>Vibrionales</taxon>
        <taxon>Vibrionaceae</taxon>
        <taxon>Candidatus Photodesmus</taxon>
    </lineage>
</organism>
<dbReference type="Gene3D" id="3.30.160.170">
    <property type="entry name" value="FlaG-like"/>
    <property type="match status" value="1"/>
</dbReference>
<dbReference type="SUPFAM" id="SSF160214">
    <property type="entry name" value="FlaG-like"/>
    <property type="match status" value="1"/>
</dbReference>
<name>A0A084CP09_9GAMM</name>
<dbReference type="EMBL" id="JGVK01000006">
    <property type="protein sequence ID" value="KEY91538.1"/>
    <property type="molecule type" value="Genomic_DNA"/>
</dbReference>
<dbReference type="RefSeq" id="WP_034413304.1">
    <property type="nucleotide sequence ID" value="NZ_JGVK01000006.1"/>
</dbReference>
<proteinExistence type="predicted"/>
<keyword evidence="2" id="KW-1185">Reference proteome</keyword>
<dbReference type="STRING" id="1179155.CF67_14088"/>
<gene>
    <name evidence="1" type="primary">flaG</name>
    <name evidence="1" type="ORF">CF67_14088</name>
</gene>
<dbReference type="AlphaFoldDB" id="A0A084CP09"/>
<reference evidence="1 2" key="1">
    <citation type="submission" date="2014-03" db="EMBL/GenBank/DDBJ databases">
        <title>Selection and divergence in the genomes of co-occurring obligate luminous symbionts with specific hosts.</title>
        <authorList>
            <person name="Hendry T.A."/>
            <person name="de Wet J.R."/>
            <person name="Dunlap P.V."/>
        </authorList>
    </citation>
    <scope>NUCLEOTIDE SEQUENCE [LARGE SCALE GENOMIC DNA]</scope>
    <source>
        <strain evidence="1 2">Ppalp.1</strain>
    </source>
</reference>
<dbReference type="PANTHER" id="PTHR37166:SF1">
    <property type="entry name" value="PROTEIN FLAG"/>
    <property type="match status" value="1"/>
</dbReference>
<dbReference type="Pfam" id="PF03646">
    <property type="entry name" value="FlaG"/>
    <property type="match status" value="1"/>
</dbReference>
<dbReference type="PANTHER" id="PTHR37166">
    <property type="entry name" value="PROTEIN FLAG"/>
    <property type="match status" value="1"/>
</dbReference>
<dbReference type="Proteomes" id="UP000053784">
    <property type="component" value="Unassembled WGS sequence"/>
</dbReference>
<dbReference type="OrthoDB" id="5741693at2"/>
<comment type="caution">
    <text evidence="1">The sequence shown here is derived from an EMBL/GenBank/DDBJ whole genome shotgun (WGS) entry which is preliminary data.</text>
</comment>
<protein>
    <submittedName>
        <fullName evidence="1">Protein flaG</fullName>
    </submittedName>
</protein>